<gene>
    <name evidence="2" type="ORF">EDD83_04375</name>
</gene>
<dbReference type="Proteomes" id="UP000273978">
    <property type="component" value="Unassembled WGS sequence"/>
</dbReference>
<feature type="region of interest" description="Disordered" evidence="1">
    <location>
        <begin position="1"/>
        <end position="29"/>
    </location>
</feature>
<accession>A0A3M9LA24</accession>
<evidence type="ECO:0000256" key="1">
    <source>
        <dbReference type="SAM" id="MobiDB-lite"/>
    </source>
</evidence>
<proteinExistence type="predicted"/>
<protein>
    <submittedName>
        <fullName evidence="2">Uncharacterized protein</fullName>
    </submittedName>
</protein>
<sequence>MWGRGGQKGKSKESAPIRGSKPSNSEPIIVDMDREMRKVKKDMASLGICRPVYVRFNPQNMK</sequence>
<name>A0A3M9LA24_9EURY</name>
<evidence type="ECO:0000313" key="3">
    <source>
        <dbReference type="Proteomes" id="UP000273978"/>
    </source>
</evidence>
<dbReference type="EMBL" id="RJJF01000013">
    <property type="protein sequence ID" value="RNI10184.1"/>
    <property type="molecule type" value="Genomic_DNA"/>
</dbReference>
<evidence type="ECO:0000313" key="2">
    <source>
        <dbReference type="EMBL" id="RNI10184.1"/>
    </source>
</evidence>
<dbReference type="AlphaFoldDB" id="A0A3M9LA24"/>
<comment type="caution">
    <text evidence="2">The sequence shown here is derived from an EMBL/GenBank/DDBJ whole genome shotgun (WGS) entry which is preliminary data.</text>
</comment>
<organism evidence="2 3">
    <name type="scientific">Methanohalophilus euhalobius</name>
    <dbReference type="NCBI Taxonomy" id="51203"/>
    <lineage>
        <taxon>Archaea</taxon>
        <taxon>Methanobacteriati</taxon>
        <taxon>Methanobacteriota</taxon>
        <taxon>Stenosarchaea group</taxon>
        <taxon>Methanomicrobia</taxon>
        <taxon>Methanosarcinales</taxon>
        <taxon>Methanosarcinaceae</taxon>
        <taxon>Methanohalophilus</taxon>
    </lineage>
</organism>
<reference evidence="2 3" key="1">
    <citation type="submission" date="2018-10" db="EMBL/GenBank/DDBJ databases">
        <title>Cultivation of a novel Methanohalophilus strain from Kebrit Deep of the Red Sea and a genomic comparison of members of the genus Methanohalophilus.</title>
        <authorList>
            <person name="Guan Y."/>
            <person name="Ngugi D.K."/>
            <person name="Stingl U."/>
        </authorList>
    </citation>
    <scope>NUCLEOTIDE SEQUENCE [LARGE SCALE GENOMIC DNA]</scope>
    <source>
        <strain evidence="2 3">DSM 10369</strain>
    </source>
</reference>